<evidence type="ECO:0000256" key="6">
    <source>
        <dbReference type="ARBA" id="ARBA00023136"/>
    </source>
</evidence>
<evidence type="ECO:0000313" key="12">
    <source>
        <dbReference type="Proteomes" id="UP000008810"/>
    </source>
</evidence>
<dbReference type="PANTHER" id="PTHR24186">
    <property type="entry name" value="PROTEIN PHOSPHATASE 1 REGULATORY SUBUNIT"/>
    <property type="match status" value="1"/>
</dbReference>
<feature type="transmembrane region" description="Helical" evidence="8">
    <location>
        <begin position="530"/>
        <end position="551"/>
    </location>
</feature>
<dbReference type="InterPro" id="IPR036770">
    <property type="entry name" value="Ankyrin_rpt-contain_sf"/>
</dbReference>
<dbReference type="Pfam" id="PF12796">
    <property type="entry name" value="Ank_2"/>
    <property type="match status" value="1"/>
</dbReference>
<dbReference type="Gene3D" id="1.25.40.20">
    <property type="entry name" value="Ankyrin repeat-containing domain"/>
    <property type="match status" value="3"/>
</dbReference>
<accession>A0A0Q3GP27</accession>
<keyword evidence="5 7" id="KW-0040">ANK repeat</keyword>
<evidence type="ECO:0000256" key="5">
    <source>
        <dbReference type="ARBA" id="ARBA00023043"/>
    </source>
</evidence>
<dbReference type="PANTHER" id="PTHR24186:SF50">
    <property type="entry name" value="ANKYRIN REPEAT-CONTAINING PROTEIN ITN1-LIKE ISOFORM X1"/>
    <property type="match status" value="1"/>
</dbReference>
<dbReference type="PROSITE" id="PS50088">
    <property type="entry name" value="ANK_REPEAT"/>
    <property type="match status" value="1"/>
</dbReference>
<comment type="subcellular location">
    <subcellularLocation>
        <location evidence="1">Membrane</location>
        <topology evidence="1">Multi-pass membrane protein</topology>
    </subcellularLocation>
</comment>
<keyword evidence="3" id="KW-0677">Repeat</keyword>
<feature type="repeat" description="ANK" evidence="7">
    <location>
        <begin position="107"/>
        <end position="129"/>
    </location>
</feature>
<reference evidence="11" key="3">
    <citation type="submission" date="2018-08" db="UniProtKB">
        <authorList>
            <consortium name="EnsemblPlants"/>
        </authorList>
    </citation>
    <scope>IDENTIFICATION</scope>
    <source>
        <strain evidence="11">cv. Bd21</strain>
    </source>
</reference>
<keyword evidence="2 8" id="KW-0812">Transmembrane</keyword>
<dbReference type="GO" id="GO:0016020">
    <property type="term" value="C:membrane"/>
    <property type="evidence" value="ECO:0000318"/>
    <property type="project" value="GO_Central"/>
</dbReference>
<gene>
    <name evidence="10" type="ORF">BRADI_1g05895v3</name>
</gene>
<reference evidence="10 11" key="1">
    <citation type="journal article" date="2010" name="Nature">
        <title>Genome sequencing and analysis of the model grass Brachypodium distachyon.</title>
        <authorList>
            <consortium name="International Brachypodium Initiative"/>
        </authorList>
    </citation>
    <scope>NUCLEOTIDE SEQUENCE [LARGE SCALE GENOMIC DNA]</scope>
    <source>
        <strain evidence="10 11">Bd21</strain>
    </source>
</reference>
<dbReference type="STRING" id="15368.A0A0Q3GP27"/>
<dbReference type="AlphaFoldDB" id="A0A0Q3GP27"/>
<sequence>MHPELLMAACHGVHTQLANLLNSDVNALVQVQHPTTEAGGGSVVVVVDDVDNPASAASTFLLQGLTPHGDSALHVAATFGDGDEYLKSAKVIYGNGGRHLLGAHNNEGNTPFHCAARAANTTVLTLLIDLARGEEATGAGGDDAAAGRMRVETLLRMQNKLGETALHGAIRAAHMPTVDALLTADPCLARVPDTGTSPLFLAVSLHHYGIARKLYARDNRLSCSGPDGKNALHAAVLRSKVLYFYFVHGVRDQHGNTPLHFAVSLESGARGLLPQYAVPVENRTGITTFLNIKEPALDLTKKMLEADPYSAFQADNNGWFPIHVAASAGRLSAVAILVTMCPGCAGLRDIDGRTFLHVAVKKRRYDIVAYACQKVSSSVLNKQDNEGNTAVHLAVEVGDWWIFACLFANKQVDLNLPNNKQHTPRELSIITIPTGLYCLVNSGILIQQALIYTNATRDICRHDGIEKDYTPVAAEDDIIISNSTQFLGLGLVLITTMAFSATFTLPGGYRADDHPNGGTPTLAGLKQFQGFMMANTLALVCSSLAVISLVFSGTPTVELSMRQQHYNISIWLSWNAIISLGIAFAIAVYIMISPIASETAIAVIVVFFSVGILHLPSIAGRFCKFSIVLCARIGILPIVRSDISKVMLLTFWPLIVIYGWQEYAWRHR</sequence>
<dbReference type="Proteomes" id="UP000008810">
    <property type="component" value="Chromosome 1"/>
</dbReference>
<feature type="transmembrane region" description="Helical" evidence="8">
    <location>
        <begin position="486"/>
        <end position="509"/>
    </location>
</feature>
<evidence type="ECO:0000256" key="2">
    <source>
        <dbReference type="ARBA" id="ARBA00022692"/>
    </source>
</evidence>
<dbReference type="EMBL" id="CM000880">
    <property type="protein sequence ID" value="KQK12776.2"/>
    <property type="molecule type" value="Genomic_DNA"/>
</dbReference>
<protein>
    <recommendedName>
        <fullName evidence="9">PGG domain-containing protein</fullName>
    </recommendedName>
</protein>
<dbReference type="InParanoid" id="A0A0Q3GP27"/>
<evidence type="ECO:0000313" key="11">
    <source>
        <dbReference type="EnsemblPlants" id="KQK12776"/>
    </source>
</evidence>
<evidence type="ECO:0000256" key="7">
    <source>
        <dbReference type="PROSITE-ProRule" id="PRU00023"/>
    </source>
</evidence>
<evidence type="ECO:0000256" key="8">
    <source>
        <dbReference type="SAM" id="Phobius"/>
    </source>
</evidence>
<dbReference type="InterPro" id="IPR002110">
    <property type="entry name" value="Ankyrin_rpt"/>
</dbReference>
<evidence type="ECO:0000259" key="9">
    <source>
        <dbReference type="Pfam" id="PF13962"/>
    </source>
</evidence>
<reference evidence="10" key="2">
    <citation type="submission" date="2017-06" db="EMBL/GenBank/DDBJ databases">
        <title>WGS assembly of Brachypodium distachyon.</title>
        <authorList>
            <consortium name="The International Brachypodium Initiative"/>
            <person name="Lucas S."/>
            <person name="Harmon-Smith M."/>
            <person name="Lail K."/>
            <person name="Tice H."/>
            <person name="Grimwood J."/>
            <person name="Bruce D."/>
            <person name="Barry K."/>
            <person name="Shu S."/>
            <person name="Lindquist E."/>
            <person name="Wang M."/>
            <person name="Pitluck S."/>
            <person name="Vogel J.P."/>
            <person name="Garvin D.F."/>
            <person name="Mockler T.C."/>
            <person name="Schmutz J."/>
            <person name="Rokhsar D."/>
            <person name="Bevan M.W."/>
        </authorList>
    </citation>
    <scope>NUCLEOTIDE SEQUENCE</scope>
    <source>
        <strain evidence="10">Bd21</strain>
    </source>
</reference>
<dbReference type="Pfam" id="PF13962">
    <property type="entry name" value="PGG"/>
    <property type="match status" value="1"/>
</dbReference>
<feature type="transmembrane region" description="Helical" evidence="8">
    <location>
        <begin position="571"/>
        <end position="592"/>
    </location>
</feature>
<dbReference type="SMART" id="SM00248">
    <property type="entry name" value="ANK"/>
    <property type="match status" value="8"/>
</dbReference>
<evidence type="ECO:0000256" key="3">
    <source>
        <dbReference type="ARBA" id="ARBA00022737"/>
    </source>
</evidence>
<dbReference type="Gramene" id="KQK12776">
    <property type="protein sequence ID" value="KQK12776"/>
    <property type="gene ID" value="BRADI_1g05895v3"/>
</dbReference>
<dbReference type="PROSITE" id="PS50297">
    <property type="entry name" value="ANK_REP_REGION"/>
    <property type="match status" value="1"/>
</dbReference>
<name>A0A0Q3GP27_BRADI</name>
<dbReference type="InterPro" id="IPR026961">
    <property type="entry name" value="PGG_dom"/>
</dbReference>
<keyword evidence="12" id="KW-1185">Reference proteome</keyword>
<evidence type="ECO:0000313" key="10">
    <source>
        <dbReference type="EMBL" id="KQK12776.2"/>
    </source>
</evidence>
<evidence type="ECO:0000256" key="4">
    <source>
        <dbReference type="ARBA" id="ARBA00022989"/>
    </source>
</evidence>
<dbReference type="EnsemblPlants" id="KQK12776">
    <property type="protein sequence ID" value="KQK12776"/>
    <property type="gene ID" value="BRADI_1g05895v3"/>
</dbReference>
<organism evidence="10">
    <name type="scientific">Brachypodium distachyon</name>
    <name type="common">Purple false brome</name>
    <name type="synonym">Trachynia distachya</name>
    <dbReference type="NCBI Taxonomy" id="15368"/>
    <lineage>
        <taxon>Eukaryota</taxon>
        <taxon>Viridiplantae</taxon>
        <taxon>Streptophyta</taxon>
        <taxon>Embryophyta</taxon>
        <taxon>Tracheophyta</taxon>
        <taxon>Spermatophyta</taxon>
        <taxon>Magnoliopsida</taxon>
        <taxon>Liliopsida</taxon>
        <taxon>Poales</taxon>
        <taxon>Poaceae</taxon>
        <taxon>BOP clade</taxon>
        <taxon>Pooideae</taxon>
        <taxon>Stipodae</taxon>
        <taxon>Brachypodieae</taxon>
        <taxon>Brachypodium</taxon>
    </lineage>
</organism>
<feature type="domain" description="PGG" evidence="9">
    <location>
        <begin position="482"/>
        <end position="590"/>
    </location>
</feature>
<feature type="transmembrane region" description="Helical" evidence="8">
    <location>
        <begin position="643"/>
        <end position="660"/>
    </location>
</feature>
<dbReference type="SUPFAM" id="SSF48403">
    <property type="entry name" value="Ankyrin repeat"/>
    <property type="match status" value="1"/>
</dbReference>
<dbReference type="OrthoDB" id="1847170at2759"/>
<proteinExistence type="predicted"/>
<keyword evidence="6 8" id="KW-0472">Membrane</keyword>
<evidence type="ECO:0000256" key="1">
    <source>
        <dbReference type="ARBA" id="ARBA00004141"/>
    </source>
</evidence>
<keyword evidence="4 8" id="KW-1133">Transmembrane helix</keyword>
<feature type="transmembrane region" description="Helical" evidence="8">
    <location>
        <begin position="599"/>
        <end position="619"/>
    </location>
</feature>